<dbReference type="InterPro" id="IPR012337">
    <property type="entry name" value="RNaseH-like_sf"/>
</dbReference>
<feature type="domain" description="RNase H type-1" evidence="3">
    <location>
        <begin position="865"/>
        <end position="953"/>
    </location>
</feature>
<dbReference type="CDD" id="cd01647">
    <property type="entry name" value="RT_LTR"/>
    <property type="match status" value="1"/>
</dbReference>
<dbReference type="InterPro" id="IPR053134">
    <property type="entry name" value="RNA-dir_DNA_polymerase"/>
</dbReference>
<dbReference type="InterPro" id="IPR036397">
    <property type="entry name" value="RNaseH_sf"/>
</dbReference>
<dbReference type="Pfam" id="PF00078">
    <property type="entry name" value="RVT_1"/>
    <property type="match status" value="1"/>
</dbReference>
<accession>A0A699GWH1</accession>
<feature type="domain" description="Reverse transcriptase" evidence="2">
    <location>
        <begin position="84"/>
        <end position="156"/>
    </location>
</feature>
<dbReference type="Gene3D" id="3.10.10.10">
    <property type="entry name" value="HIV Type 1 Reverse Transcriptase, subunit A, domain 1"/>
    <property type="match status" value="2"/>
</dbReference>
<dbReference type="GO" id="GO:0003676">
    <property type="term" value="F:nucleic acid binding"/>
    <property type="evidence" value="ECO:0007669"/>
    <property type="project" value="InterPro"/>
</dbReference>
<comment type="caution">
    <text evidence="4">The sequence shown here is derived from an EMBL/GenBank/DDBJ whole genome shotgun (WGS) entry which is preliminary data.</text>
</comment>
<protein>
    <submittedName>
        <fullName evidence="4">Putative reverse transcriptase domain-containing protein</fullName>
    </submittedName>
</protein>
<evidence type="ECO:0000259" key="3">
    <source>
        <dbReference type="Pfam" id="PF13456"/>
    </source>
</evidence>
<dbReference type="Pfam" id="PF13456">
    <property type="entry name" value="RVT_3"/>
    <property type="match status" value="1"/>
</dbReference>
<dbReference type="EMBL" id="BKCJ010031077">
    <property type="protein sequence ID" value="GEV68796.1"/>
    <property type="molecule type" value="Genomic_DNA"/>
</dbReference>
<keyword evidence="4" id="KW-0548">Nucleotidyltransferase</keyword>
<dbReference type="SUPFAM" id="SSF56672">
    <property type="entry name" value="DNA/RNA polymerases"/>
    <property type="match status" value="2"/>
</dbReference>
<dbReference type="InterPro" id="IPR002156">
    <property type="entry name" value="RNaseH_domain"/>
</dbReference>
<gene>
    <name evidence="4" type="ORF">Tci_140773</name>
</gene>
<dbReference type="AlphaFoldDB" id="A0A699GWH1"/>
<evidence type="ECO:0000259" key="2">
    <source>
        <dbReference type="Pfam" id="PF00078"/>
    </source>
</evidence>
<dbReference type="PANTHER" id="PTHR24559">
    <property type="entry name" value="TRANSPOSON TY3-I GAG-POL POLYPROTEIN"/>
    <property type="match status" value="1"/>
</dbReference>
<sequence length="1109" mass="127357">MTPHHVSSVRDFPEVFLEDLPGIPPTRHVEFQIDLIHGAAPVARPPYRLAPSEMKELSNQLQELFDKGFIRPSSSPWGASVFFVKKKGGSFWMCIDYQELNKLTVKNRYTLLRINNLFDQLQGSSVYSKIDLRSGYHQLRVREEDIPKTAFRTHKSVIVFIDYILIYSKSKQEHEEHLKLILELLKKEEFDYDYEIRYHPGKANVVADTLSRKKRIKPLWVRALVMTIGLDLPKQIMEAHTKARKPKNLKAEDVGVKAEHQKPFGLLVQPEIPQWKWDNITMNFITKLPRTSSGYNTIWTLEDMLRTYVIDFGNGWDRHLPLIDFSYHNSYHKSIKVAPFEALYGRKCRSHICWAEVGDVQLTDQEIIHETTEKIIQIKIKIQAARDRQKSYANVRRKPLEFQVGDKVMLKVSPWKGVSRFCKREKLNPRYIGPFKKCLSDEPLVIPLDEIHIDDKLHFIEEPVKIMDREVKWLKKTRRRRGLTTFVPLPLNLLVLQMVLPDTFDYKRKVLDKDTTDEDFIHECNYAMSKGKYVPVLHKHNPKVKSNVPVTGSVLGLANVTTREEIMNKMGVRKTKICADKAKGKRKVSYERLLCYLQLAFVGKHLQLAFAACICKQPFAEKGKFKAPPPMTTPVENRNHTKFYEFHGEVGHNTDEYEGEGTDGQMIIEAEIGVGKIQLLVRIGDEEHSASARMNFMLVRSPSPYNRIIRRPGVRKLQAVPSTAHGMLKLSVEGGVITLKSTRQKKRGQAADRNQAILEGVGKLVEAGIMKEVHYHDWLSNPVMVKKHNGNWRICVDFKDLNKACSKDGYPLPEIDSAKETVSAVLMTKREAKQMPIYFVNRELRGPKLNYTLMEKLVLALVHANGSRAGLILTNPEGVEFTYALRFRFDATNNEAEYEALIAGLRIAEQMGIKNLQANVDSRLVANQVNEMYVAKVVNMIRYMEKINGLMERANHSLGEGIKASNGDTPFSLTYINEAVISAEICMPTLKKAEVDLVQNIEALEINLNLLEERREEAAIREAKSKAKMEKYYNSKVQSTSFKPGDLVYCNNDASRAEDTGKLGLKWEGPYEVTKALGKEAYNLRDRDEKQLPRTWNIRNLKKCYVYKM</sequence>
<evidence type="ECO:0000313" key="4">
    <source>
        <dbReference type="EMBL" id="GEV68796.1"/>
    </source>
</evidence>
<evidence type="ECO:0000256" key="1">
    <source>
        <dbReference type="SAM" id="Coils"/>
    </source>
</evidence>
<dbReference type="InterPro" id="IPR000477">
    <property type="entry name" value="RT_dom"/>
</dbReference>
<dbReference type="Gene3D" id="3.30.420.10">
    <property type="entry name" value="Ribonuclease H-like superfamily/Ribonuclease H"/>
    <property type="match status" value="2"/>
</dbReference>
<proteinExistence type="predicted"/>
<dbReference type="InterPro" id="IPR043502">
    <property type="entry name" value="DNA/RNA_pol_sf"/>
</dbReference>
<reference evidence="4" key="1">
    <citation type="journal article" date="2019" name="Sci. Rep.">
        <title>Draft genome of Tanacetum cinerariifolium, the natural source of mosquito coil.</title>
        <authorList>
            <person name="Yamashiro T."/>
            <person name="Shiraishi A."/>
            <person name="Satake H."/>
            <person name="Nakayama K."/>
        </authorList>
    </citation>
    <scope>NUCLEOTIDE SEQUENCE</scope>
</reference>
<dbReference type="SUPFAM" id="SSF53098">
    <property type="entry name" value="Ribonuclease H-like"/>
    <property type="match status" value="1"/>
</dbReference>
<dbReference type="PANTHER" id="PTHR24559:SF427">
    <property type="entry name" value="RNA-DIRECTED DNA POLYMERASE"/>
    <property type="match status" value="1"/>
</dbReference>
<keyword evidence="1" id="KW-0175">Coiled coil</keyword>
<dbReference type="GO" id="GO:0003964">
    <property type="term" value="F:RNA-directed DNA polymerase activity"/>
    <property type="evidence" value="ECO:0007669"/>
    <property type="project" value="UniProtKB-KW"/>
</dbReference>
<organism evidence="4">
    <name type="scientific">Tanacetum cinerariifolium</name>
    <name type="common">Dalmatian daisy</name>
    <name type="synonym">Chrysanthemum cinerariifolium</name>
    <dbReference type="NCBI Taxonomy" id="118510"/>
    <lineage>
        <taxon>Eukaryota</taxon>
        <taxon>Viridiplantae</taxon>
        <taxon>Streptophyta</taxon>
        <taxon>Embryophyta</taxon>
        <taxon>Tracheophyta</taxon>
        <taxon>Spermatophyta</taxon>
        <taxon>Magnoliopsida</taxon>
        <taxon>eudicotyledons</taxon>
        <taxon>Gunneridae</taxon>
        <taxon>Pentapetalae</taxon>
        <taxon>asterids</taxon>
        <taxon>campanulids</taxon>
        <taxon>Asterales</taxon>
        <taxon>Asteraceae</taxon>
        <taxon>Asteroideae</taxon>
        <taxon>Anthemideae</taxon>
        <taxon>Anthemidinae</taxon>
        <taxon>Tanacetum</taxon>
    </lineage>
</organism>
<feature type="coiled-coil region" evidence="1">
    <location>
        <begin position="994"/>
        <end position="1021"/>
    </location>
</feature>
<keyword evidence="4" id="KW-0695">RNA-directed DNA polymerase</keyword>
<name>A0A699GWH1_TANCI</name>
<dbReference type="GO" id="GO:0004523">
    <property type="term" value="F:RNA-DNA hybrid ribonuclease activity"/>
    <property type="evidence" value="ECO:0007669"/>
    <property type="project" value="InterPro"/>
</dbReference>
<keyword evidence="4" id="KW-0808">Transferase</keyword>